<protein>
    <recommendedName>
        <fullName evidence="2">Ice-binding protein C-terminal domain-containing protein</fullName>
    </recommendedName>
</protein>
<gene>
    <name evidence="3" type="ORF">QEH52_08360</name>
</gene>
<sequence>MKSLHLATFTLAPFVLTVSAQAQVFLVDFNNTADSNGYPGGGSTWNAYATPTEVNGSVIQATNGSTASGITLDYTDGTMRDSNNGNSNTFDNTDGGPAWVTTDGSFGNTAAAADYFFTDNGSDTDFTVTFGNLAVGEEVNLDLWMSRVGSSSSYGHYTYSLDGGVNWNGFTVLEKDGSASTDTRWLASDTQATTFRAETDGNDNARYMNISGIIIGAAGTLDVKVDDTSSSNWTGLAAMRLTVIPEPASFAMLLGGLALASRVLRRRAHA</sequence>
<organism evidence="3 4">
    <name type="scientific">Thalassobacterium maritimum</name>
    <dbReference type="NCBI Taxonomy" id="3041265"/>
    <lineage>
        <taxon>Bacteria</taxon>
        <taxon>Pseudomonadati</taxon>
        <taxon>Verrucomicrobiota</taxon>
        <taxon>Opitutia</taxon>
        <taxon>Puniceicoccales</taxon>
        <taxon>Coraliomargaritaceae</taxon>
        <taxon>Thalassobacterium</taxon>
    </lineage>
</organism>
<evidence type="ECO:0000256" key="1">
    <source>
        <dbReference type="SAM" id="SignalP"/>
    </source>
</evidence>
<evidence type="ECO:0000313" key="3">
    <source>
        <dbReference type="EMBL" id="MDQ8207518.1"/>
    </source>
</evidence>
<evidence type="ECO:0000313" key="4">
    <source>
        <dbReference type="Proteomes" id="UP001225316"/>
    </source>
</evidence>
<comment type="caution">
    <text evidence="3">The sequence shown here is derived from an EMBL/GenBank/DDBJ whole genome shotgun (WGS) entry which is preliminary data.</text>
</comment>
<dbReference type="Pfam" id="PF07589">
    <property type="entry name" value="PEP-CTERM"/>
    <property type="match status" value="1"/>
</dbReference>
<feature type="domain" description="Ice-binding protein C-terminal" evidence="2">
    <location>
        <begin position="244"/>
        <end position="267"/>
    </location>
</feature>
<dbReference type="Proteomes" id="UP001225316">
    <property type="component" value="Unassembled WGS sequence"/>
</dbReference>
<dbReference type="InterPro" id="IPR013424">
    <property type="entry name" value="Ice-binding_C"/>
</dbReference>
<proteinExistence type="predicted"/>
<dbReference type="RefSeq" id="WP_308949674.1">
    <property type="nucleotide sequence ID" value="NZ_JARXHW010000015.1"/>
</dbReference>
<dbReference type="EMBL" id="JARXHW010000015">
    <property type="protein sequence ID" value="MDQ8207518.1"/>
    <property type="molecule type" value="Genomic_DNA"/>
</dbReference>
<reference evidence="3 4" key="1">
    <citation type="submission" date="2023-04" db="EMBL/GenBank/DDBJ databases">
        <title>A novel bacteria isolated from coastal sediment.</title>
        <authorList>
            <person name="Liu X.-J."/>
            <person name="Du Z.-J."/>
        </authorList>
    </citation>
    <scope>NUCLEOTIDE SEQUENCE [LARGE SCALE GENOMIC DNA]</scope>
    <source>
        <strain evidence="3 4">SDUM461003</strain>
    </source>
</reference>
<name>A0ABU1ATP4_9BACT</name>
<evidence type="ECO:0000259" key="2">
    <source>
        <dbReference type="Pfam" id="PF07589"/>
    </source>
</evidence>
<feature type="signal peptide" evidence="1">
    <location>
        <begin position="1"/>
        <end position="22"/>
    </location>
</feature>
<accession>A0ABU1ATP4</accession>
<keyword evidence="4" id="KW-1185">Reference proteome</keyword>
<keyword evidence="1" id="KW-0732">Signal</keyword>
<feature type="chain" id="PRO_5046864494" description="Ice-binding protein C-terminal domain-containing protein" evidence="1">
    <location>
        <begin position="23"/>
        <end position="270"/>
    </location>
</feature>